<evidence type="ECO:0000313" key="2">
    <source>
        <dbReference type="Proteomes" id="UP000245474"/>
    </source>
</evidence>
<comment type="caution">
    <text evidence="1">The sequence shown here is derived from an EMBL/GenBank/DDBJ whole genome shotgun (WGS) entry which is preliminary data.</text>
</comment>
<dbReference type="OrthoDB" id="9800283at2"/>
<dbReference type="EMBL" id="QFFI01000013">
    <property type="protein sequence ID" value="PWG63152.1"/>
    <property type="molecule type" value="Genomic_DNA"/>
</dbReference>
<dbReference type="NCBIfam" id="TIGR01683">
    <property type="entry name" value="thiS"/>
    <property type="match status" value="1"/>
</dbReference>
<dbReference type="InterPro" id="IPR012675">
    <property type="entry name" value="Beta-grasp_dom_sf"/>
</dbReference>
<accession>A0A2U2N245</accession>
<dbReference type="InterPro" id="IPR010035">
    <property type="entry name" value="Thi_S"/>
</dbReference>
<dbReference type="Gene3D" id="3.10.20.30">
    <property type="match status" value="1"/>
</dbReference>
<dbReference type="Pfam" id="PF02597">
    <property type="entry name" value="ThiS"/>
    <property type="match status" value="1"/>
</dbReference>
<dbReference type="InterPro" id="IPR016155">
    <property type="entry name" value="Mopterin_synth/thiamin_S_b"/>
</dbReference>
<dbReference type="InterPro" id="IPR003749">
    <property type="entry name" value="ThiS/MoaD-like"/>
</dbReference>
<dbReference type="Proteomes" id="UP000245474">
    <property type="component" value="Unassembled WGS sequence"/>
</dbReference>
<gene>
    <name evidence="1" type="primary">thiS</name>
    <name evidence="1" type="ORF">DEM34_09900</name>
</gene>
<dbReference type="PANTHER" id="PTHR34472:SF1">
    <property type="entry name" value="SULFUR CARRIER PROTEIN THIS"/>
    <property type="match status" value="1"/>
</dbReference>
<dbReference type="SUPFAM" id="SSF54285">
    <property type="entry name" value="MoaD/ThiS"/>
    <property type="match status" value="1"/>
</dbReference>
<sequence>MEPKAAEIEILLNGEPYRLPPGACVGDLLETLELAGRRVAIELNEEVLPRSEHASHPLQPGDRVEVVRAIGGG</sequence>
<dbReference type="AlphaFoldDB" id="A0A2U2N245"/>
<protein>
    <submittedName>
        <fullName evidence="1">Thiamine biosynthesis protein ThiS</fullName>
    </submittedName>
</protein>
<dbReference type="PANTHER" id="PTHR34472">
    <property type="entry name" value="SULFUR CARRIER PROTEIN THIS"/>
    <property type="match status" value="1"/>
</dbReference>
<name>A0A2U2N245_9GAMM</name>
<evidence type="ECO:0000313" key="1">
    <source>
        <dbReference type="EMBL" id="PWG63152.1"/>
    </source>
</evidence>
<proteinExistence type="predicted"/>
<keyword evidence="2" id="KW-1185">Reference proteome</keyword>
<dbReference type="CDD" id="cd00565">
    <property type="entry name" value="Ubl_ThiS"/>
    <property type="match status" value="1"/>
</dbReference>
<organism evidence="1 2">
    <name type="scientific">Sediminicurvatus halobius</name>
    <dbReference type="NCBI Taxonomy" id="2182432"/>
    <lineage>
        <taxon>Bacteria</taxon>
        <taxon>Pseudomonadati</taxon>
        <taxon>Pseudomonadota</taxon>
        <taxon>Gammaproteobacteria</taxon>
        <taxon>Chromatiales</taxon>
        <taxon>Ectothiorhodospiraceae</taxon>
        <taxon>Sediminicurvatus</taxon>
    </lineage>
</organism>
<reference evidence="1 2" key="1">
    <citation type="submission" date="2018-05" db="EMBL/GenBank/DDBJ databases">
        <title>Spiribacter halobius sp. nov., a moderately halophilic bacterium isolated from marine solar saltern.</title>
        <authorList>
            <person name="Zheng W.-S."/>
            <person name="Lu D.-C."/>
            <person name="Du Z.-J."/>
        </authorList>
    </citation>
    <scope>NUCLEOTIDE SEQUENCE [LARGE SCALE GENOMIC DNA]</scope>
    <source>
        <strain evidence="1 2">E85</strain>
    </source>
</reference>